<dbReference type="Proteomes" id="UP000284841">
    <property type="component" value="Unassembled WGS sequence"/>
</dbReference>
<dbReference type="PANTHER" id="PTHR43235">
    <property type="entry name" value="GLUTAMINE AMIDOTRANSFERASE PB2B2.05-RELATED"/>
    <property type="match status" value="1"/>
</dbReference>
<dbReference type="GO" id="GO:0033969">
    <property type="term" value="F:gamma-glutamyl-gamma-aminobutyrate hydrolase activity"/>
    <property type="evidence" value="ECO:0007669"/>
    <property type="project" value="TreeGrafter"/>
</dbReference>
<dbReference type="OrthoDB" id="9813383at2"/>
<comment type="caution">
    <text evidence="1">The sequence shown here is derived from an EMBL/GenBank/DDBJ whole genome shotgun (WGS) entry which is preliminary data.</text>
</comment>
<protein>
    <submittedName>
        <fullName evidence="1">Gamma-glutamyl-gamma-aminobutyrate hydrolase family protein</fullName>
    </submittedName>
</protein>
<dbReference type="InterPro" id="IPR011697">
    <property type="entry name" value="Peptidase_C26"/>
</dbReference>
<dbReference type="STRING" id="1776384.GCA_900086585_02452"/>
<evidence type="ECO:0000313" key="2">
    <source>
        <dbReference type="Proteomes" id="UP000284841"/>
    </source>
</evidence>
<reference evidence="1 2" key="1">
    <citation type="submission" date="2018-08" db="EMBL/GenBank/DDBJ databases">
        <title>A genome reference for cultivated species of the human gut microbiota.</title>
        <authorList>
            <person name="Zou Y."/>
            <person name="Xue W."/>
            <person name="Luo G."/>
        </authorList>
    </citation>
    <scope>NUCLEOTIDE SEQUENCE [LARGE SCALE GENOMIC DNA]</scope>
    <source>
        <strain evidence="1 2">AM07-24</strain>
    </source>
</reference>
<name>A0A415E617_9FIRM</name>
<accession>A0A415E617</accession>
<dbReference type="RefSeq" id="WP_118333258.1">
    <property type="nucleotide sequence ID" value="NZ_AP025567.1"/>
</dbReference>
<dbReference type="InterPro" id="IPR029062">
    <property type="entry name" value="Class_I_gatase-like"/>
</dbReference>
<dbReference type="InterPro" id="IPR044668">
    <property type="entry name" value="PuuD-like"/>
</dbReference>
<dbReference type="SUPFAM" id="SSF52317">
    <property type="entry name" value="Class I glutamine amidotransferase-like"/>
    <property type="match status" value="1"/>
</dbReference>
<evidence type="ECO:0000313" key="1">
    <source>
        <dbReference type="EMBL" id="RHJ89159.1"/>
    </source>
</evidence>
<sequence length="230" mass="25353">MKPVVIAIPETGNSLYQKYLKGKYVRSLQRADAAARWIDLTDPESAVKEALDSDGLLLAGGADIDPALYGRQRTQKCGKPDPVRDLAEPMILKAFFNTGKPILGICRGMQMVNVCFGGTLTQDIRKMQQEKHFDILRKNYGSHLVKLDSHSQLAAVLDRDVASVNSLHHQAVDRVGAGLRAVARSEDGFVEALEIADYGFGIAVQWHPEHMPQDKTQQNLIAAFVQSCII</sequence>
<keyword evidence="1" id="KW-0378">Hydrolase</keyword>
<proteinExistence type="predicted"/>
<dbReference type="CDD" id="cd01745">
    <property type="entry name" value="GATase1_2"/>
    <property type="match status" value="1"/>
</dbReference>
<keyword evidence="2" id="KW-1185">Reference proteome</keyword>
<dbReference type="AlphaFoldDB" id="A0A415E617"/>
<gene>
    <name evidence="1" type="ORF">DW099_00885</name>
</gene>
<dbReference type="Gene3D" id="3.40.50.880">
    <property type="match status" value="1"/>
</dbReference>
<dbReference type="PANTHER" id="PTHR43235:SF1">
    <property type="entry name" value="GLUTAMINE AMIDOTRANSFERASE PB2B2.05-RELATED"/>
    <property type="match status" value="1"/>
</dbReference>
<organism evidence="1 2">
    <name type="scientific">Emergencia timonensis</name>
    <dbReference type="NCBI Taxonomy" id="1776384"/>
    <lineage>
        <taxon>Bacteria</taxon>
        <taxon>Bacillati</taxon>
        <taxon>Bacillota</taxon>
        <taxon>Clostridia</taxon>
        <taxon>Peptostreptococcales</taxon>
        <taxon>Anaerovoracaceae</taxon>
        <taxon>Emergencia</taxon>
    </lineage>
</organism>
<dbReference type="Pfam" id="PF07722">
    <property type="entry name" value="Peptidase_C26"/>
    <property type="match status" value="1"/>
</dbReference>
<dbReference type="GO" id="GO:0005829">
    <property type="term" value="C:cytosol"/>
    <property type="evidence" value="ECO:0007669"/>
    <property type="project" value="TreeGrafter"/>
</dbReference>
<dbReference type="PROSITE" id="PS51273">
    <property type="entry name" value="GATASE_TYPE_1"/>
    <property type="match status" value="1"/>
</dbReference>
<dbReference type="EMBL" id="QRMS01000001">
    <property type="protein sequence ID" value="RHJ89159.1"/>
    <property type="molecule type" value="Genomic_DNA"/>
</dbReference>
<dbReference type="GO" id="GO:0006598">
    <property type="term" value="P:polyamine catabolic process"/>
    <property type="evidence" value="ECO:0007669"/>
    <property type="project" value="TreeGrafter"/>
</dbReference>